<sequence length="260" mass="28212">MTSALVGDYEVRLIPTGTGSFPGSMVFWGSDHLVRHDLTFHSVLIRGHGRTILINTGFPDDLAPVNDAYSRSMGTTIAHDENLVDALATLGVGPEGVTDVILAPLGLYSTGAALRFSDATFWIAREGWVSFHTSPDHPHDRPDSTIPPSLLAWLTGAGRAQLRLVDDDEIAPGIRAWWTGGHHRASMCIEVATDTAPLAISDVYFHERNFTDDHPVGMSENIYEILDAYRRIRRSGAVAVPLFDPGNRTRFPGGVVGVAS</sequence>
<dbReference type="PANTHER" id="PTHR42978">
    <property type="entry name" value="QUORUM-QUENCHING LACTONASE YTNP-RELATED-RELATED"/>
    <property type="match status" value="1"/>
</dbReference>
<evidence type="ECO:0000256" key="2">
    <source>
        <dbReference type="ARBA" id="ARBA00007749"/>
    </source>
</evidence>
<dbReference type="SUPFAM" id="SSF56281">
    <property type="entry name" value="Metallo-hydrolase/oxidoreductase"/>
    <property type="match status" value="1"/>
</dbReference>
<reference evidence="7" key="1">
    <citation type="submission" date="2017-06" db="EMBL/GenBank/DDBJ databases">
        <authorList>
            <person name="Varghese N."/>
            <person name="Submissions S."/>
        </authorList>
    </citation>
    <scope>NUCLEOTIDE SEQUENCE [LARGE SCALE GENOMIC DNA]</scope>
    <source>
        <strain evidence="7">JCM 23211</strain>
    </source>
</reference>
<evidence type="ECO:0000256" key="5">
    <source>
        <dbReference type="ARBA" id="ARBA00022833"/>
    </source>
</evidence>
<dbReference type="InterPro" id="IPR051013">
    <property type="entry name" value="MBL_superfamily_lactonases"/>
</dbReference>
<comment type="similarity">
    <text evidence="2">Belongs to the metallo-beta-lactamase superfamily.</text>
</comment>
<accession>A0A239E0D6</accession>
<dbReference type="GO" id="GO:0046872">
    <property type="term" value="F:metal ion binding"/>
    <property type="evidence" value="ECO:0007669"/>
    <property type="project" value="UniProtKB-KW"/>
</dbReference>
<comment type="cofactor">
    <cofactor evidence="1">
        <name>Zn(2+)</name>
        <dbReference type="ChEBI" id="CHEBI:29105"/>
    </cofactor>
</comment>
<keyword evidence="7" id="KW-1185">Reference proteome</keyword>
<dbReference type="OrthoDB" id="5177904at2"/>
<dbReference type="InterPro" id="IPR036866">
    <property type="entry name" value="RibonucZ/Hydroxyglut_hydro"/>
</dbReference>
<keyword evidence="4" id="KW-0378">Hydrolase</keyword>
<evidence type="ECO:0000256" key="1">
    <source>
        <dbReference type="ARBA" id="ARBA00001947"/>
    </source>
</evidence>
<evidence type="ECO:0000256" key="3">
    <source>
        <dbReference type="ARBA" id="ARBA00022723"/>
    </source>
</evidence>
<protein>
    <recommendedName>
        <fullName evidence="8">MBL fold metallo-hydrolase</fullName>
    </recommendedName>
</protein>
<organism evidence="6 7">
    <name type="scientific">Rhodococcoides kyotonense</name>
    <dbReference type="NCBI Taxonomy" id="398843"/>
    <lineage>
        <taxon>Bacteria</taxon>
        <taxon>Bacillati</taxon>
        <taxon>Actinomycetota</taxon>
        <taxon>Actinomycetes</taxon>
        <taxon>Mycobacteriales</taxon>
        <taxon>Nocardiaceae</taxon>
        <taxon>Rhodococcoides</taxon>
    </lineage>
</organism>
<proteinExistence type="inferred from homology"/>
<gene>
    <name evidence="6" type="ORF">SAMN05421642_102120</name>
</gene>
<keyword evidence="3" id="KW-0479">Metal-binding</keyword>
<dbReference type="AlphaFoldDB" id="A0A239E0D6"/>
<evidence type="ECO:0000313" key="6">
    <source>
        <dbReference type="EMBL" id="SNS37738.1"/>
    </source>
</evidence>
<dbReference type="Proteomes" id="UP000198327">
    <property type="component" value="Unassembled WGS sequence"/>
</dbReference>
<evidence type="ECO:0000313" key="7">
    <source>
        <dbReference type="Proteomes" id="UP000198327"/>
    </source>
</evidence>
<dbReference type="EMBL" id="FZOW01000002">
    <property type="protein sequence ID" value="SNS37738.1"/>
    <property type="molecule type" value="Genomic_DNA"/>
</dbReference>
<dbReference type="PANTHER" id="PTHR42978:SF2">
    <property type="entry name" value="102 KBASES UNSTABLE REGION: FROM 1 TO 119443"/>
    <property type="match status" value="1"/>
</dbReference>
<evidence type="ECO:0008006" key="8">
    <source>
        <dbReference type="Google" id="ProtNLM"/>
    </source>
</evidence>
<dbReference type="GO" id="GO:0016787">
    <property type="term" value="F:hydrolase activity"/>
    <property type="evidence" value="ECO:0007669"/>
    <property type="project" value="UniProtKB-KW"/>
</dbReference>
<dbReference type="RefSeq" id="WP_089243198.1">
    <property type="nucleotide sequence ID" value="NZ_FZOW01000002.1"/>
</dbReference>
<keyword evidence="5" id="KW-0862">Zinc</keyword>
<evidence type="ECO:0000256" key="4">
    <source>
        <dbReference type="ARBA" id="ARBA00022801"/>
    </source>
</evidence>
<name>A0A239E0D6_9NOCA</name>
<dbReference type="Gene3D" id="3.60.15.10">
    <property type="entry name" value="Ribonuclease Z/Hydroxyacylglutathione hydrolase-like"/>
    <property type="match status" value="1"/>
</dbReference>